<reference evidence="2 3" key="1">
    <citation type="journal article" date="2015" name="Stand. Genomic Sci.">
        <title>Genomic Encyclopedia of Bacterial and Archaeal Type Strains, Phase III: the genomes of soil and plant-associated and newly described type strains.</title>
        <authorList>
            <person name="Whitman W.B."/>
            <person name="Woyke T."/>
            <person name="Klenk H.P."/>
            <person name="Zhou Y."/>
            <person name="Lilburn T.G."/>
            <person name="Beck B.J."/>
            <person name="De Vos P."/>
            <person name="Vandamme P."/>
            <person name="Eisen J.A."/>
            <person name="Garrity G."/>
            <person name="Hugenholtz P."/>
            <person name="Kyrpides N.C."/>
        </authorList>
    </citation>
    <scope>NUCLEOTIDE SEQUENCE [LARGE SCALE GENOMIC DNA]</scope>
    <source>
        <strain evidence="2 3">CV53</strain>
    </source>
</reference>
<sequence>METNMMTGKLFWICEWIMRLAFVNILWILFTASGLIIFGIMPASVAVFTVARKWITQGTDIPIFKTFFHAFRTEWLKSNNLGLILGLSGGFLFFDLVYIRTIHGPVQTGSMVLLMIAFLFYIMTCLFILPVYVHYDLKLGQYIKQAFLIGVSNMWLFLVMIAGGVLLATLFYIIPVLAPFFAIALPAVVFMRCSLQAFNRIEQKQRKLSGQLSG</sequence>
<evidence type="ECO:0000256" key="1">
    <source>
        <dbReference type="SAM" id="Phobius"/>
    </source>
</evidence>
<feature type="transmembrane region" description="Helical" evidence="1">
    <location>
        <begin position="180"/>
        <end position="198"/>
    </location>
</feature>
<feature type="transmembrane region" description="Helical" evidence="1">
    <location>
        <begin position="154"/>
        <end position="174"/>
    </location>
</feature>
<proteinExistence type="predicted"/>
<dbReference type="AlphaFoldDB" id="A0A4R2BLL9"/>
<dbReference type="Proteomes" id="UP000295689">
    <property type="component" value="Unassembled WGS sequence"/>
</dbReference>
<keyword evidence="3" id="KW-1185">Reference proteome</keyword>
<dbReference type="InterPro" id="IPR006938">
    <property type="entry name" value="DUF624"/>
</dbReference>
<organism evidence="2 3">
    <name type="scientific">Mesobacillus foraminis</name>
    <dbReference type="NCBI Taxonomy" id="279826"/>
    <lineage>
        <taxon>Bacteria</taxon>
        <taxon>Bacillati</taxon>
        <taxon>Bacillota</taxon>
        <taxon>Bacilli</taxon>
        <taxon>Bacillales</taxon>
        <taxon>Bacillaceae</taxon>
        <taxon>Mesobacillus</taxon>
    </lineage>
</organism>
<feature type="transmembrane region" description="Helical" evidence="1">
    <location>
        <begin position="111"/>
        <end position="133"/>
    </location>
</feature>
<evidence type="ECO:0000313" key="3">
    <source>
        <dbReference type="Proteomes" id="UP000295689"/>
    </source>
</evidence>
<keyword evidence="1" id="KW-0812">Transmembrane</keyword>
<name>A0A4R2BLL9_9BACI</name>
<protein>
    <submittedName>
        <fullName evidence="2">Putative membrane protein YesL</fullName>
    </submittedName>
</protein>
<feature type="transmembrane region" description="Helical" evidence="1">
    <location>
        <begin position="81"/>
        <end position="99"/>
    </location>
</feature>
<accession>A0A4R2BLL9</accession>
<dbReference type="RefSeq" id="WP_181215892.1">
    <property type="nucleotide sequence ID" value="NZ_JABUHM010000006.1"/>
</dbReference>
<evidence type="ECO:0000313" key="2">
    <source>
        <dbReference type="EMBL" id="TCN28081.1"/>
    </source>
</evidence>
<keyword evidence="1" id="KW-0472">Membrane</keyword>
<gene>
    <name evidence="2" type="ORF">EV146_101412</name>
</gene>
<feature type="transmembrane region" description="Helical" evidence="1">
    <location>
        <begin position="20"/>
        <end position="48"/>
    </location>
</feature>
<keyword evidence="1" id="KW-1133">Transmembrane helix</keyword>
<comment type="caution">
    <text evidence="2">The sequence shown here is derived from an EMBL/GenBank/DDBJ whole genome shotgun (WGS) entry which is preliminary data.</text>
</comment>
<dbReference type="Pfam" id="PF04854">
    <property type="entry name" value="DUF624"/>
    <property type="match status" value="1"/>
</dbReference>
<dbReference type="EMBL" id="SLVV01000001">
    <property type="protein sequence ID" value="TCN28081.1"/>
    <property type="molecule type" value="Genomic_DNA"/>
</dbReference>